<name>A0A0N4UNA0_DRAME</name>
<gene>
    <name evidence="1" type="ORF">DME_LOCUS3083</name>
</gene>
<dbReference type="SUPFAM" id="SSF57850">
    <property type="entry name" value="RING/U-box"/>
    <property type="match status" value="1"/>
</dbReference>
<dbReference type="InterPro" id="IPR013083">
    <property type="entry name" value="Znf_RING/FYVE/PHD"/>
</dbReference>
<dbReference type="AlphaFoldDB" id="A0A0N4UNA0"/>
<protein>
    <submittedName>
        <fullName evidence="4">Zf-C3HC4 domain-containing protein</fullName>
    </submittedName>
</protein>
<evidence type="ECO:0000313" key="1">
    <source>
        <dbReference type="EMBL" id="VDN53110.1"/>
    </source>
</evidence>
<reference evidence="4" key="1">
    <citation type="submission" date="2017-02" db="UniProtKB">
        <authorList>
            <consortium name="WormBaseParasite"/>
        </authorList>
    </citation>
    <scope>IDENTIFICATION</scope>
</reference>
<reference evidence="1 3" key="2">
    <citation type="submission" date="2018-11" db="EMBL/GenBank/DDBJ databases">
        <authorList>
            <consortium name="Pathogen Informatics"/>
        </authorList>
    </citation>
    <scope>NUCLEOTIDE SEQUENCE [LARGE SCALE GENOMIC DNA]</scope>
</reference>
<dbReference type="Gene3D" id="3.30.40.10">
    <property type="entry name" value="Zinc/RING finger domain, C3HC4 (zinc finger)"/>
    <property type="match status" value="1"/>
</dbReference>
<proteinExistence type="predicted"/>
<dbReference type="Proteomes" id="UP000038040">
    <property type="component" value="Unplaced"/>
</dbReference>
<sequence>MRYLLNVRNETPGDCPICYNSINISWVVLPCAHCICPQCFHRLANWLTFFSIFLLTEVASHFIL</sequence>
<keyword evidence="3" id="KW-1185">Reference proteome</keyword>
<organism evidence="2 4">
    <name type="scientific">Dracunculus medinensis</name>
    <name type="common">Guinea worm</name>
    <dbReference type="NCBI Taxonomy" id="318479"/>
    <lineage>
        <taxon>Eukaryota</taxon>
        <taxon>Metazoa</taxon>
        <taxon>Ecdysozoa</taxon>
        <taxon>Nematoda</taxon>
        <taxon>Chromadorea</taxon>
        <taxon>Rhabditida</taxon>
        <taxon>Spirurina</taxon>
        <taxon>Dracunculoidea</taxon>
        <taxon>Dracunculidae</taxon>
        <taxon>Dracunculus</taxon>
    </lineage>
</organism>
<dbReference type="WBParaSite" id="DME_0000937201-mRNA-1">
    <property type="protein sequence ID" value="DME_0000937201-mRNA-1"/>
    <property type="gene ID" value="DME_0000937201"/>
</dbReference>
<evidence type="ECO:0000313" key="2">
    <source>
        <dbReference type="Proteomes" id="UP000038040"/>
    </source>
</evidence>
<dbReference type="EMBL" id="UYYG01000103">
    <property type="protein sequence ID" value="VDN53110.1"/>
    <property type="molecule type" value="Genomic_DNA"/>
</dbReference>
<dbReference type="OrthoDB" id="423559at2759"/>
<dbReference type="Proteomes" id="UP000274756">
    <property type="component" value="Unassembled WGS sequence"/>
</dbReference>
<evidence type="ECO:0000313" key="3">
    <source>
        <dbReference type="Proteomes" id="UP000274756"/>
    </source>
</evidence>
<accession>A0A0N4UNA0</accession>
<evidence type="ECO:0000313" key="4">
    <source>
        <dbReference type="WBParaSite" id="DME_0000937201-mRNA-1"/>
    </source>
</evidence>